<reference evidence="2 3" key="1">
    <citation type="submission" date="2014-06" db="EMBL/GenBank/DDBJ databases">
        <authorList>
            <person name="Swart Estienne"/>
        </authorList>
    </citation>
    <scope>NUCLEOTIDE SEQUENCE [LARGE SCALE GENOMIC DNA]</scope>
    <source>
        <strain evidence="2 3">130c</strain>
    </source>
</reference>
<accession>A0A078A5L9</accession>
<feature type="chain" id="PRO_5001729198" evidence="1">
    <location>
        <begin position="22"/>
        <end position="266"/>
    </location>
</feature>
<evidence type="ECO:0000256" key="1">
    <source>
        <dbReference type="SAM" id="SignalP"/>
    </source>
</evidence>
<organism evidence="2 3">
    <name type="scientific">Stylonychia lemnae</name>
    <name type="common">Ciliate</name>
    <dbReference type="NCBI Taxonomy" id="5949"/>
    <lineage>
        <taxon>Eukaryota</taxon>
        <taxon>Sar</taxon>
        <taxon>Alveolata</taxon>
        <taxon>Ciliophora</taxon>
        <taxon>Intramacronucleata</taxon>
        <taxon>Spirotrichea</taxon>
        <taxon>Stichotrichia</taxon>
        <taxon>Sporadotrichida</taxon>
        <taxon>Oxytrichidae</taxon>
        <taxon>Stylonychinae</taxon>
        <taxon>Stylonychia</taxon>
    </lineage>
</organism>
<keyword evidence="3" id="KW-1185">Reference proteome</keyword>
<evidence type="ECO:0000313" key="2">
    <source>
        <dbReference type="EMBL" id="CDW76054.1"/>
    </source>
</evidence>
<gene>
    <name evidence="2" type="primary">Contig6379.g297</name>
    <name evidence="2" type="ORF">STYLEM_5050</name>
</gene>
<evidence type="ECO:0000313" key="3">
    <source>
        <dbReference type="Proteomes" id="UP000039865"/>
    </source>
</evidence>
<proteinExistence type="predicted"/>
<dbReference type="AlphaFoldDB" id="A0A078A5L9"/>
<sequence length="266" mass="30099">MKGTVMISCLLLALLSTSVTSQEQYELVEKKFQKSKLKAPARVKANKCFCLLDDGLNSICLDDTISVKAGWEFTQEYSIYNGVPASGTGTVSQYYYKLRAQPYISVDAVIHPYLIIDKLYTNEITADLDSFKAYVFGELLYFQDHSICLNAGWATDKILFTLQMAMSFRDCYKTVINTLFNFDNWVGPSAKWIDSCDKSNDEDLTLYSWNPITAAKVNQYWFGDGTLKTSGCFPGNLFKDSFGGQALNNLIVYVFAQFMNFEKVEE</sequence>
<dbReference type="EMBL" id="CCKQ01004904">
    <property type="protein sequence ID" value="CDW76054.1"/>
    <property type="molecule type" value="Genomic_DNA"/>
</dbReference>
<dbReference type="InParanoid" id="A0A078A5L9"/>
<protein>
    <submittedName>
        <fullName evidence="2">Uncharacterized protein</fullName>
    </submittedName>
</protein>
<dbReference type="OrthoDB" id="325146at2759"/>
<dbReference type="Proteomes" id="UP000039865">
    <property type="component" value="Unassembled WGS sequence"/>
</dbReference>
<keyword evidence="1" id="KW-0732">Signal</keyword>
<feature type="signal peptide" evidence="1">
    <location>
        <begin position="1"/>
        <end position="21"/>
    </location>
</feature>
<name>A0A078A5L9_STYLE</name>